<keyword evidence="1" id="KW-0472">Membrane</keyword>
<dbReference type="EMBL" id="MN696167">
    <property type="protein sequence ID" value="QGY99584.1"/>
    <property type="molecule type" value="Genomic_DNA"/>
</dbReference>
<feature type="transmembrane region" description="Helical" evidence="1">
    <location>
        <begin position="193"/>
        <end position="216"/>
    </location>
</feature>
<feature type="transmembrane region" description="Helical" evidence="1">
    <location>
        <begin position="48"/>
        <end position="73"/>
    </location>
</feature>
<protein>
    <submittedName>
        <fullName evidence="3">ORF26</fullName>
    </submittedName>
</protein>
<dbReference type="EMBL" id="MN696168">
    <property type="protein sequence ID" value="QGY99726.1"/>
    <property type="molecule type" value="Genomic_DNA"/>
</dbReference>
<evidence type="ECO:0000256" key="1">
    <source>
        <dbReference type="SAM" id="Phobius"/>
    </source>
</evidence>
<organism evidence="3">
    <name type="scientific">Cydia pomonella granulosis virus</name>
    <name type="common">CpGV</name>
    <name type="synonym">Cydia pomonella granulovirus</name>
    <dbReference type="NCBI Taxonomy" id="28289"/>
    <lineage>
        <taxon>Viruses</taxon>
        <taxon>Viruses incertae sedis</taxon>
        <taxon>Naldaviricetes</taxon>
        <taxon>Lefavirales</taxon>
        <taxon>Baculoviridae</taxon>
        <taxon>Betabaculovirus</taxon>
        <taxon>Betabaculovirus cypomonellae</taxon>
    </lineage>
</organism>
<feature type="transmembrane region" description="Helical" evidence="1">
    <location>
        <begin position="228"/>
        <end position="245"/>
    </location>
</feature>
<feature type="transmembrane region" description="Helical" evidence="1">
    <location>
        <begin position="168"/>
        <end position="186"/>
    </location>
</feature>
<organismHost>
    <name type="scientific">Cydia pomonella</name>
    <name type="common">Codling moth</name>
    <dbReference type="NCBI Taxonomy" id="82600"/>
</organismHost>
<evidence type="ECO:0000313" key="6">
    <source>
        <dbReference type="EMBL" id="QGZ00151.1"/>
    </source>
</evidence>
<evidence type="ECO:0000313" key="2">
    <source>
        <dbReference type="EMBL" id="AIU36952.1"/>
    </source>
</evidence>
<evidence type="ECO:0000313" key="4">
    <source>
        <dbReference type="EMBL" id="QGY99584.1"/>
    </source>
</evidence>
<reference evidence="4" key="2">
    <citation type="journal article" date="2019" name="Virology">
        <title>Single nucleotide polymorphism (SNP) frequencies and distribution reveal complex genetic composition of seven novel natural isolates of Cydia pomonella granulovirus.</title>
        <authorList>
            <person name="Fan J."/>
            <person name="Wennmann J.T."/>
            <person name="Wang D."/>
            <person name="Jehle J.A."/>
        </authorList>
    </citation>
    <scope>NUCLEOTIDE SEQUENCE</scope>
    <source>
        <strain evidence="4">CpGV-KS1</strain>
        <strain evidence="5">CpGV-KS2</strain>
        <strain evidence="6">CpGV-ZY</strain>
    </source>
</reference>
<keyword evidence="1" id="KW-1133">Transmembrane helix</keyword>
<keyword evidence="1" id="KW-0812">Transmembrane</keyword>
<proteinExistence type="predicted"/>
<evidence type="ECO:0000313" key="5">
    <source>
        <dbReference type="EMBL" id="QGY99726.1"/>
    </source>
</evidence>
<feature type="transmembrane region" description="Helical" evidence="1">
    <location>
        <begin position="127"/>
        <end position="148"/>
    </location>
</feature>
<name>A0A097P1U3_GVCP</name>
<dbReference type="EMBL" id="KM217575">
    <property type="protein sequence ID" value="AIU36952.1"/>
    <property type="molecule type" value="Genomic_DNA"/>
</dbReference>
<feature type="transmembrane region" description="Helical" evidence="1">
    <location>
        <begin position="93"/>
        <end position="111"/>
    </location>
</feature>
<sequence>MYVVVQTEYTLWLIFIINNVIIIFIINNVIIIFIFIFIFIINFIINNVIVIIIIIDLINHIVIIIIDLINHLPVHGRVMFLSLVGCKVTPLKHHQNVAQLLFFILLYYAFFKQKALRVMFVVVQTEYTLWPFIIIIVIIIIDLINHLPVHGRVMFLSLVGCKVTPLKHHQNVAQLLFFILLYYAFFKQKALRVMFVVVQTEYTLWPFIIIIVIIIIDLINHLPVHGRVMFLSLVGCKVNFIIIHIHHRRSIFNNNVIISHLHLWQTLQLHHVPHYRLVCSTVPIITPLKHHQNVAQLLFVILLYYGFFKQKLVKLAVGVLGTDTQEIF</sequence>
<dbReference type="EMBL" id="MN696171">
    <property type="protein sequence ID" value="QGZ00151.1"/>
    <property type="molecule type" value="Genomic_DNA"/>
</dbReference>
<accession>A0A097P1U3</accession>
<dbReference type="EMBL" id="KM217576">
    <property type="protein sequence ID" value="AIU37094.1"/>
    <property type="molecule type" value="Genomic_DNA"/>
</dbReference>
<reference evidence="3" key="1">
    <citation type="journal article" date="2014" name="Proc. Natl. Acad. Sci. U.S.A.">
        <title>Baculovirus resistance in codling moth is virus isolate-dependent and the consequence of a mutation in viral gene pe38.</title>
        <authorList>
            <person name="Gebhardt M.M."/>
            <person name="Eberle K.E."/>
            <person name="Radtke P."/>
            <person name="Jehle J.A."/>
        </authorList>
    </citation>
    <scope>NUCLEOTIDE SEQUENCE</scope>
    <source>
        <strain evidence="3">CpGV-I12</strain>
        <strain evidence="2">CpGV-M</strain>
    </source>
</reference>
<gene>
    <name evidence="3" type="primary">orf26</name>
</gene>
<evidence type="ECO:0000313" key="3">
    <source>
        <dbReference type="EMBL" id="AIU37094.1"/>
    </source>
</evidence>
<feature type="transmembrane region" description="Helical" evidence="1">
    <location>
        <begin position="12"/>
        <end position="41"/>
    </location>
</feature>